<dbReference type="InterPro" id="IPR013087">
    <property type="entry name" value="Znf_C2H2_type"/>
</dbReference>
<dbReference type="GO" id="GO:0005634">
    <property type="term" value="C:nucleus"/>
    <property type="evidence" value="ECO:0007669"/>
    <property type="project" value="UniProtKB-SubCell"/>
</dbReference>
<reference evidence="11 12" key="1">
    <citation type="submission" date="2018-11" db="EMBL/GenBank/DDBJ databases">
        <authorList>
            <consortium name="Pathogen Informatics"/>
        </authorList>
    </citation>
    <scope>NUCLEOTIDE SEQUENCE [LARGE SCALE GENOMIC DNA]</scope>
</reference>
<keyword evidence="6" id="KW-0804">Transcription</keyword>
<feature type="domain" description="C2H2-type" evidence="10">
    <location>
        <begin position="371"/>
        <end position="400"/>
    </location>
</feature>
<dbReference type="GO" id="GO:0006357">
    <property type="term" value="P:regulation of transcription by RNA polymerase II"/>
    <property type="evidence" value="ECO:0007669"/>
    <property type="project" value="TreeGrafter"/>
</dbReference>
<proteinExistence type="predicted"/>
<feature type="compositionally biased region" description="Acidic residues" evidence="9">
    <location>
        <begin position="301"/>
        <end position="327"/>
    </location>
</feature>
<keyword evidence="4" id="KW-0862">Zinc</keyword>
<evidence type="ECO:0000256" key="1">
    <source>
        <dbReference type="ARBA" id="ARBA00004123"/>
    </source>
</evidence>
<dbReference type="OrthoDB" id="9411774at2759"/>
<evidence type="ECO:0000256" key="8">
    <source>
        <dbReference type="PROSITE-ProRule" id="PRU00042"/>
    </source>
</evidence>
<evidence type="ECO:0000259" key="10">
    <source>
        <dbReference type="PROSITE" id="PS50157"/>
    </source>
</evidence>
<protein>
    <recommendedName>
        <fullName evidence="10">C2H2-type domain-containing protein</fullName>
    </recommendedName>
</protein>
<dbReference type="PROSITE" id="PS00028">
    <property type="entry name" value="ZINC_FINGER_C2H2_1"/>
    <property type="match status" value="2"/>
</dbReference>
<evidence type="ECO:0000313" key="12">
    <source>
        <dbReference type="Proteomes" id="UP000281553"/>
    </source>
</evidence>
<dbReference type="Gene3D" id="3.30.160.60">
    <property type="entry name" value="Classic Zinc Finger"/>
    <property type="match status" value="1"/>
</dbReference>
<keyword evidence="7" id="KW-0539">Nucleus</keyword>
<evidence type="ECO:0000313" key="11">
    <source>
        <dbReference type="EMBL" id="VDN43965.1"/>
    </source>
</evidence>
<keyword evidence="3 8" id="KW-0863">Zinc-finger</keyword>
<dbReference type="EMBL" id="UYRU01109753">
    <property type="protein sequence ID" value="VDN43965.1"/>
    <property type="molecule type" value="Genomic_DNA"/>
</dbReference>
<evidence type="ECO:0000256" key="3">
    <source>
        <dbReference type="ARBA" id="ARBA00022771"/>
    </source>
</evidence>
<dbReference type="SUPFAM" id="SSF57667">
    <property type="entry name" value="beta-beta-alpha zinc fingers"/>
    <property type="match status" value="1"/>
</dbReference>
<comment type="subcellular location">
    <subcellularLocation>
        <location evidence="1">Nucleus</location>
    </subcellularLocation>
</comment>
<dbReference type="PROSITE" id="PS50157">
    <property type="entry name" value="ZINC_FINGER_C2H2_2"/>
    <property type="match status" value="1"/>
</dbReference>
<dbReference type="SMART" id="SM00355">
    <property type="entry name" value="ZnF_C2H2"/>
    <property type="match status" value="3"/>
</dbReference>
<feature type="non-terminal residue" evidence="11">
    <location>
        <position position="444"/>
    </location>
</feature>
<accession>A0A3P7NM47</accession>
<name>A0A3P7NM47_DIBLA</name>
<dbReference type="InterPro" id="IPR036236">
    <property type="entry name" value="Znf_C2H2_sf"/>
</dbReference>
<gene>
    <name evidence="11" type="ORF">DILT_LOCUS19235</name>
</gene>
<evidence type="ECO:0000256" key="9">
    <source>
        <dbReference type="SAM" id="MobiDB-lite"/>
    </source>
</evidence>
<dbReference type="GO" id="GO:0008270">
    <property type="term" value="F:zinc ion binding"/>
    <property type="evidence" value="ECO:0007669"/>
    <property type="project" value="UniProtKB-KW"/>
</dbReference>
<evidence type="ECO:0000256" key="7">
    <source>
        <dbReference type="ARBA" id="ARBA00023242"/>
    </source>
</evidence>
<dbReference type="Proteomes" id="UP000281553">
    <property type="component" value="Unassembled WGS sequence"/>
</dbReference>
<evidence type="ECO:0000256" key="2">
    <source>
        <dbReference type="ARBA" id="ARBA00022723"/>
    </source>
</evidence>
<evidence type="ECO:0000256" key="4">
    <source>
        <dbReference type="ARBA" id="ARBA00022833"/>
    </source>
</evidence>
<dbReference type="AlphaFoldDB" id="A0A3P7NM47"/>
<evidence type="ECO:0000256" key="5">
    <source>
        <dbReference type="ARBA" id="ARBA00023015"/>
    </source>
</evidence>
<keyword evidence="2" id="KW-0479">Metal-binding</keyword>
<dbReference type="PANTHER" id="PTHR46179:SF13">
    <property type="entry name" value="C2H2-TYPE DOMAIN-CONTAINING PROTEIN"/>
    <property type="match status" value="1"/>
</dbReference>
<keyword evidence="12" id="KW-1185">Reference proteome</keyword>
<keyword evidence="5" id="KW-0805">Transcription regulation</keyword>
<dbReference type="InterPro" id="IPR051061">
    <property type="entry name" value="Zinc_finger_trans_reg"/>
</dbReference>
<dbReference type="PANTHER" id="PTHR46179">
    <property type="entry name" value="ZINC FINGER PROTEIN"/>
    <property type="match status" value="1"/>
</dbReference>
<sequence>MNGIQTARIVASPLTVSQISSINTIDSSTTGTGVREEIGVSQSVTNGSTQAASLQNLITTNPLLSAVLVNCATANLLTQLANSVSSSMLSLAQSIAVEKQQNMAGQISELTQMLSALTSLASTLSSSLPSLASLRTNSATPTNPILTSLISQINTSTATPMVSSVIPLASLKLVTGTDKAKTDSIPSTISSLSLPAVSTYGTTVPNITISPLQSTPIPIVTASRTVPTPRLPDHIGLSGVLTAVPSSGSPSVIAGCKSRFKRRRDLTEHDSVHRAKRETESGGPLLALLTGEQQQQQEKDDSADDDDDDDDEDDDDDDEDDEEEDEEGSKQDGSKSDGGTSTGQKLSLGEGQISPRNAESEKAPSRKRKRHFCPFPNCNRSYARRHRLNQHMCQHTGIGPYYCDQPSCSVKYFCASDLDRHKLVHLVPTSGDPLKRHLCPYPGC</sequence>
<organism evidence="11 12">
    <name type="scientific">Dibothriocephalus latus</name>
    <name type="common">Fish tapeworm</name>
    <name type="synonym">Diphyllobothrium latum</name>
    <dbReference type="NCBI Taxonomy" id="60516"/>
    <lineage>
        <taxon>Eukaryota</taxon>
        <taxon>Metazoa</taxon>
        <taxon>Spiralia</taxon>
        <taxon>Lophotrochozoa</taxon>
        <taxon>Platyhelminthes</taxon>
        <taxon>Cestoda</taxon>
        <taxon>Eucestoda</taxon>
        <taxon>Diphyllobothriidea</taxon>
        <taxon>Diphyllobothriidae</taxon>
        <taxon>Dibothriocephalus</taxon>
    </lineage>
</organism>
<feature type="region of interest" description="Disordered" evidence="9">
    <location>
        <begin position="264"/>
        <end position="369"/>
    </location>
</feature>
<feature type="compositionally biased region" description="Basic and acidic residues" evidence="9">
    <location>
        <begin position="265"/>
        <end position="280"/>
    </location>
</feature>
<evidence type="ECO:0000256" key="6">
    <source>
        <dbReference type="ARBA" id="ARBA00023163"/>
    </source>
</evidence>